<dbReference type="Pfam" id="PF09832">
    <property type="entry name" value="DUF2059"/>
    <property type="match status" value="1"/>
</dbReference>
<keyword evidence="3" id="KW-1185">Reference proteome</keyword>
<accession>A0AAE3QFX3</accession>
<organism evidence="2 3">
    <name type="scientific">Ferirhizobium litorale</name>
    <dbReference type="NCBI Taxonomy" id="2927786"/>
    <lineage>
        <taxon>Bacteria</taxon>
        <taxon>Pseudomonadati</taxon>
        <taxon>Pseudomonadota</taxon>
        <taxon>Alphaproteobacteria</taxon>
        <taxon>Hyphomicrobiales</taxon>
        <taxon>Rhizobiaceae</taxon>
        <taxon>Ferirhizobium</taxon>
    </lineage>
</organism>
<reference evidence="2" key="1">
    <citation type="submission" date="2022-03" db="EMBL/GenBank/DDBJ databases">
        <title>Fererhizobium litorale gen. nov., sp. nov., isolated from sandy sediments of the Sea of Japan seashore.</title>
        <authorList>
            <person name="Romanenko L."/>
            <person name="Kurilenko V."/>
            <person name="Otstavnykh N."/>
            <person name="Svetashev V."/>
            <person name="Tekutyeva L."/>
            <person name="Isaeva M."/>
            <person name="Mikhailov V."/>
        </authorList>
    </citation>
    <scope>NUCLEOTIDE SEQUENCE</scope>
    <source>
        <strain evidence="2">KMM 9576</strain>
    </source>
</reference>
<dbReference type="EMBL" id="JALDYZ010000013">
    <property type="protein sequence ID" value="MDI7924301.1"/>
    <property type="molecule type" value="Genomic_DNA"/>
</dbReference>
<sequence length="183" mass="19343">MTKLAGVGRVAAAAIFISGIAFGTLAKADEVSEEQMQAARATITALGVTNQFDSILPNLAEQLKSQLIQASPNFQDLISATVDEKALELATRRGDLEKEAATIYARAFSLEELKAIAAFYGSEPGKKLLKDGPIATRELLRAADIWAAGMSRDLARESDAALEKQIGAKIEAEGAQPAAPEAQ</sequence>
<gene>
    <name evidence="2" type="ORF">MRS75_19745</name>
</gene>
<dbReference type="Proteomes" id="UP001161580">
    <property type="component" value="Unassembled WGS sequence"/>
</dbReference>
<dbReference type="InterPro" id="IPR018637">
    <property type="entry name" value="DUF2059"/>
</dbReference>
<protein>
    <submittedName>
        <fullName evidence="2">DUF2059 domain-containing protein</fullName>
    </submittedName>
</protein>
<evidence type="ECO:0000313" key="2">
    <source>
        <dbReference type="EMBL" id="MDI7924301.1"/>
    </source>
</evidence>
<dbReference type="AlphaFoldDB" id="A0AAE3QFX3"/>
<name>A0AAE3QFX3_9HYPH</name>
<evidence type="ECO:0000259" key="1">
    <source>
        <dbReference type="Pfam" id="PF09832"/>
    </source>
</evidence>
<proteinExistence type="predicted"/>
<feature type="domain" description="DUF2059" evidence="1">
    <location>
        <begin position="95"/>
        <end position="152"/>
    </location>
</feature>
<comment type="caution">
    <text evidence="2">The sequence shown here is derived from an EMBL/GenBank/DDBJ whole genome shotgun (WGS) entry which is preliminary data.</text>
</comment>
<dbReference type="RefSeq" id="WP_311788203.1">
    <property type="nucleotide sequence ID" value="NZ_JALDYY010000014.1"/>
</dbReference>
<evidence type="ECO:0000313" key="3">
    <source>
        <dbReference type="Proteomes" id="UP001161580"/>
    </source>
</evidence>